<keyword evidence="4 6" id="KW-1133">Transmembrane helix</keyword>
<evidence type="ECO:0000256" key="3">
    <source>
        <dbReference type="ARBA" id="ARBA00022692"/>
    </source>
</evidence>
<dbReference type="InterPro" id="IPR036259">
    <property type="entry name" value="MFS_trans_sf"/>
</dbReference>
<feature type="chain" id="PRO_5041661915" evidence="7">
    <location>
        <begin position="19"/>
        <end position="136"/>
    </location>
</feature>
<keyword evidence="5 6" id="KW-0472">Membrane</keyword>
<evidence type="ECO:0000256" key="2">
    <source>
        <dbReference type="ARBA" id="ARBA00005982"/>
    </source>
</evidence>
<name>A0AA86W082_9FABA</name>
<evidence type="ECO:0000256" key="4">
    <source>
        <dbReference type="ARBA" id="ARBA00022989"/>
    </source>
</evidence>
<evidence type="ECO:0000313" key="8">
    <source>
        <dbReference type="EMBL" id="CAJ1972280.1"/>
    </source>
</evidence>
<gene>
    <name evidence="8" type="ORF">AYBTSS11_LOCUS24329</name>
</gene>
<dbReference type="AlphaFoldDB" id="A0AA86W082"/>
<dbReference type="Gramene" id="rna-AYBTSS11_LOCUS24329">
    <property type="protein sequence ID" value="CAJ1972280.1"/>
    <property type="gene ID" value="gene-AYBTSS11_LOCUS24329"/>
</dbReference>
<evidence type="ECO:0000313" key="9">
    <source>
        <dbReference type="Proteomes" id="UP001189624"/>
    </source>
</evidence>
<organism evidence="8 9">
    <name type="scientific">Sphenostylis stenocarpa</name>
    <dbReference type="NCBI Taxonomy" id="92480"/>
    <lineage>
        <taxon>Eukaryota</taxon>
        <taxon>Viridiplantae</taxon>
        <taxon>Streptophyta</taxon>
        <taxon>Embryophyta</taxon>
        <taxon>Tracheophyta</taxon>
        <taxon>Spermatophyta</taxon>
        <taxon>Magnoliopsida</taxon>
        <taxon>eudicotyledons</taxon>
        <taxon>Gunneridae</taxon>
        <taxon>Pentapetalae</taxon>
        <taxon>rosids</taxon>
        <taxon>fabids</taxon>
        <taxon>Fabales</taxon>
        <taxon>Fabaceae</taxon>
        <taxon>Papilionoideae</taxon>
        <taxon>50 kb inversion clade</taxon>
        <taxon>NPAAA clade</taxon>
        <taxon>indigoferoid/millettioid clade</taxon>
        <taxon>Phaseoleae</taxon>
        <taxon>Sphenostylis</taxon>
    </lineage>
</organism>
<dbReference type="PANTHER" id="PTHR11654">
    <property type="entry name" value="OLIGOPEPTIDE TRANSPORTER-RELATED"/>
    <property type="match status" value="1"/>
</dbReference>
<dbReference type="Pfam" id="PF00854">
    <property type="entry name" value="PTR2"/>
    <property type="match status" value="1"/>
</dbReference>
<sequence>MSVLWLVPEFVLLGIAEAFNPVGQVEFFYSYIPKSMSSFAMALFTLELAVAHVVGNMLMSIVESVTSVGGKESWLSTNINRGHLNYYYALLTCLGIVTYLYFLAVCWAYGPAPGENLDASAGKEEEQFDYKELPTS</sequence>
<feature type="signal peptide" evidence="7">
    <location>
        <begin position="1"/>
        <end position="18"/>
    </location>
</feature>
<reference evidence="8" key="1">
    <citation type="submission" date="2023-10" db="EMBL/GenBank/DDBJ databases">
        <authorList>
            <person name="Domelevo Entfellner J.-B."/>
        </authorList>
    </citation>
    <scope>NUCLEOTIDE SEQUENCE</scope>
</reference>
<dbReference type="GO" id="GO:0016020">
    <property type="term" value="C:membrane"/>
    <property type="evidence" value="ECO:0007669"/>
    <property type="project" value="UniProtKB-SubCell"/>
</dbReference>
<evidence type="ECO:0000256" key="1">
    <source>
        <dbReference type="ARBA" id="ARBA00004141"/>
    </source>
</evidence>
<protein>
    <submittedName>
        <fullName evidence="8">Uncharacterized protein</fullName>
    </submittedName>
</protein>
<keyword evidence="9" id="KW-1185">Reference proteome</keyword>
<evidence type="ECO:0000256" key="7">
    <source>
        <dbReference type="SAM" id="SignalP"/>
    </source>
</evidence>
<dbReference type="Gene3D" id="1.20.1250.20">
    <property type="entry name" value="MFS general substrate transporter like domains"/>
    <property type="match status" value="1"/>
</dbReference>
<accession>A0AA86W082</accession>
<keyword evidence="3 6" id="KW-0812">Transmembrane</keyword>
<feature type="transmembrane region" description="Helical" evidence="6">
    <location>
        <begin position="86"/>
        <end position="110"/>
    </location>
</feature>
<keyword evidence="7" id="KW-0732">Signal</keyword>
<evidence type="ECO:0000256" key="6">
    <source>
        <dbReference type="SAM" id="Phobius"/>
    </source>
</evidence>
<dbReference type="EMBL" id="OY731405">
    <property type="protein sequence ID" value="CAJ1972280.1"/>
    <property type="molecule type" value="Genomic_DNA"/>
</dbReference>
<feature type="transmembrane region" description="Helical" evidence="6">
    <location>
        <begin position="42"/>
        <end position="65"/>
    </location>
</feature>
<dbReference type="Proteomes" id="UP001189624">
    <property type="component" value="Chromosome 8"/>
</dbReference>
<dbReference type="GO" id="GO:0022857">
    <property type="term" value="F:transmembrane transporter activity"/>
    <property type="evidence" value="ECO:0007669"/>
    <property type="project" value="InterPro"/>
</dbReference>
<comment type="subcellular location">
    <subcellularLocation>
        <location evidence="1">Membrane</location>
        <topology evidence="1">Multi-pass membrane protein</topology>
    </subcellularLocation>
</comment>
<proteinExistence type="inferred from homology"/>
<comment type="similarity">
    <text evidence="2">Belongs to the major facilitator superfamily. Proton-dependent oligopeptide transporter (POT/PTR) (TC 2.A.17) family.</text>
</comment>
<dbReference type="InterPro" id="IPR000109">
    <property type="entry name" value="POT_fam"/>
</dbReference>
<evidence type="ECO:0000256" key="5">
    <source>
        <dbReference type="ARBA" id="ARBA00023136"/>
    </source>
</evidence>